<protein>
    <submittedName>
        <fullName evidence="1">Uncharacterized protein</fullName>
    </submittedName>
</protein>
<organism evidence="1">
    <name type="scientific">Pseudidiomarina aestuarii</name>
    <dbReference type="NCBI Taxonomy" id="624146"/>
    <lineage>
        <taxon>Bacteria</taxon>
        <taxon>Pseudomonadati</taxon>
        <taxon>Pseudomonadota</taxon>
        <taxon>Gammaproteobacteria</taxon>
        <taxon>Alteromonadales</taxon>
        <taxon>Idiomarinaceae</taxon>
        <taxon>Pseudidiomarina</taxon>
    </lineage>
</organism>
<name>A0A2T4CZ55_9GAMM</name>
<accession>A0A2T4CZ55</accession>
<comment type="caution">
    <text evidence="1">The sequence shown here is derived from an EMBL/GenBank/DDBJ whole genome shotgun (WGS) entry which is preliminary data.</text>
</comment>
<evidence type="ECO:0000313" key="1">
    <source>
        <dbReference type="EMBL" id="PTB86864.1"/>
    </source>
</evidence>
<dbReference type="AlphaFoldDB" id="A0A2T4CZ55"/>
<proteinExistence type="predicted"/>
<dbReference type="EMBL" id="PYVN01000003">
    <property type="protein sequence ID" value="PTB86864.1"/>
    <property type="molecule type" value="Genomic_DNA"/>
</dbReference>
<reference evidence="1" key="1">
    <citation type="submission" date="2018-03" db="EMBL/GenBank/DDBJ databases">
        <title>Cross-interface Injection: A General Nanoliter Liquid Handling Method Applied to Single Cells Genome Amplification Automated Nanoliter Liquid Handling Applied to Single Cell Multiple Displacement Amplification.</title>
        <authorList>
            <person name="Yun J."/>
            <person name="Xu P."/>
            <person name="Xu J."/>
            <person name="Dai X."/>
            <person name="Wang Y."/>
            <person name="Zheng X."/>
            <person name="Cao C."/>
            <person name="Yi Q."/>
            <person name="Zhu Y."/>
            <person name="Wang L."/>
            <person name="Dong Z."/>
            <person name="Huang Y."/>
            <person name="Huang L."/>
            <person name="Du W."/>
        </authorList>
    </citation>
    <scope>NUCLEOTIDE SEQUENCE [LARGE SCALE GENOMIC DNA]</scope>
    <source>
        <strain evidence="1">Z-D3-2</strain>
    </source>
</reference>
<gene>
    <name evidence="1" type="ORF">C9940_00600</name>
</gene>
<sequence length="88" mass="10434">MMTGIEKTIKTSEELERRLNEIQNHGIFPEYDWILFQLDMDALKASRCTKFAHLYASLVEFMNYLENLESEGCDEGVKRFWSYPYVAK</sequence>